<dbReference type="PANTHER" id="PTHR10695">
    <property type="entry name" value="DEPHOSPHO-COA KINASE-RELATED"/>
    <property type="match status" value="1"/>
</dbReference>
<comment type="subcellular location">
    <subcellularLocation>
        <location evidence="5">Cytoplasm</location>
    </subcellularLocation>
</comment>
<evidence type="ECO:0000313" key="7">
    <source>
        <dbReference type="EMBL" id="MEE1885233.1"/>
    </source>
</evidence>
<evidence type="ECO:0000256" key="5">
    <source>
        <dbReference type="HAMAP-Rule" id="MF_00376"/>
    </source>
</evidence>
<keyword evidence="5 7" id="KW-0418">Kinase</keyword>
<comment type="catalytic activity">
    <reaction evidence="5">
        <text>3'-dephospho-CoA + ATP = ADP + CoA + H(+)</text>
        <dbReference type="Rhea" id="RHEA:18245"/>
        <dbReference type="ChEBI" id="CHEBI:15378"/>
        <dbReference type="ChEBI" id="CHEBI:30616"/>
        <dbReference type="ChEBI" id="CHEBI:57287"/>
        <dbReference type="ChEBI" id="CHEBI:57328"/>
        <dbReference type="ChEBI" id="CHEBI:456216"/>
        <dbReference type="EC" id="2.7.1.24"/>
    </reaction>
</comment>
<comment type="function">
    <text evidence="5">Catalyzes the phosphorylation of the 3'-hydroxyl group of dephosphocoenzyme A to form coenzyme A.</text>
</comment>
<keyword evidence="3 5" id="KW-0067">ATP-binding</keyword>
<evidence type="ECO:0000256" key="3">
    <source>
        <dbReference type="ARBA" id="ARBA00022840"/>
    </source>
</evidence>
<sequence>MLKIGITGGIGSGKSTACKVFEILGIPVFYADDVAKQIMVIDPLLKSQVKDTFGVESYLEDGSVNRKYLAQIVFNNEQELQKLNKLVHPAVFRAFDNWALGLTSKAPYLVKEAALLFESDSYKMCDQNILVTAPLEVKINRVMQRDHVSREEVEARMSKQWTDEEKIKLANFIIYNDEQHSVISQVLELHEIFRKG</sequence>
<comment type="similarity">
    <text evidence="1 5">Belongs to the CoaE family.</text>
</comment>
<evidence type="ECO:0000256" key="1">
    <source>
        <dbReference type="ARBA" id="ARBA00009018"/>
    </source>
</evidence>
<keyword evidence="4 5" id="KW-0173">Coenzyme A biosynthesis</keyword>
<evidence type="ECO:0000256" key="4">
    <source>
        <dbReference type="ARBA" id="ARBA00022993"/>
    </source>
</evidence>
<dbReference type="NCBIfam" id="TIGR00152">
    <property type="entry name" value="dephospho-CoA kinase"/>
    <property type="match status" value="1"/>
</dbReference>
<dbReference type="HAMAP" id="MF_00376">
    <property type="entry name" value="Dephospho_CoA_kinase"/>
    <property type="match status" value="1"/>
</dbReference>
<dbReference type="InterPro" id="IPR001977">
    <property type="entry name" value="Depp_CoAkinase"/>
</dbReference>
<evidence type="ECO:0000256" key="2">
    <source>
        <dbReference type="ARBA" id="ARBA00022741"/>
    </source>
</evidence>
<dbReference type="GO" id="GO:0004140">
    <property type="term" value="F:dephospho-CoA kinase activity"/>
    <property type="evidence" value="ECO:0007669"/>
    <property type="project" value="UniProtKB-EC"/>
</dbReference>
<dbReference type="Pfam" id="PF01121">
    <property type="entry name" value="CoaE"/>
    <property type="match status" value="1"/>
</dbReference>
<comment type="pathway">
    <text evidence="5">Cofactor biosynthesis; coenzyme A biosynthesis; CoA from (R)-pantothenate: step 5/5.</text>
</comment>
<dbReference type="Proteomes" id="UP001337681">
    <property type="component" value="Unassembled WGS sequence"/>
</dbReference>
<keyword evidence="8" id="KW-1185">Reference proteome</keyword>
<accession>A0ABU7H2I1</accession>
<dbReference type="CDD" id="cd02022">
    <property type="entry name" value="DPCK"/>
    <property type="match status" value="1"/>
</dbReference>
<gene>
    <name evidence="5 7" type="primary">coaE</name>
    <name evidence="7" type="ORF">VRU49_07355</name>
</gene>
<organism evidence="7 8">
    <name type="scientific">Pedobacter flavus</name>
    <dbReference type="NCBI Taxonomy" id="3113906"/>
    <lineage>
        <taxon>Bacteria</taxon>
        <taxon>Pseudomonadati</taxon>
        <taxon>Bacteroidota</taxon>
        <taxon>Sphingobacteriia</taxon>
        <taxon>Sphingobacteriales</taxon>
        <taxon>Sphingobacteriaceae</taxon>
        <taxon>Pedobacter</taxon>
    </lineage>
</organism>
<reference evidence="7 8" key="1">
    <citation type="submission" date="2024-01" db="EMBL/GenBank/DDBJ databases">
        <title>Pedobacter sp. nov., isolated from oil-contaminated soil.</title>
        <authorList>
            <person name="Le N.T.T."/>
        </authorList>
    </citation>
    <scope>NUCLEOTIDE SEQUENCE [LARGE SCALE GENOMIC DNA]</scope>
    <source>
        <strain evidence="7 8">VNH31</strain>
    </source>
</reference>
<keyword evidence="5" id="KW-0963">Cytoplasm</keyword>
<comment type="caution">
    <text evidence="7">The sequence shown here is derived from an EMBL/GenBank/DDBJ whole genome shotgun (WGS) entry which is preliminary data.</text>
</comment>
<dbReference type="InterPro" id="IPR027417">
    <property type="entry name" value="P-loop_NTPase"/>
</dbReference>
<proteinExistence type="inferred from homology"/>
<protein>
    <recommendedName>
        <fullName evidence="5 6">Dephospho-CoA kinase</fullName>
        <ecNumber evidence="5 6">2.7.1.24</ecNumber>
    </recommendedName>
    <alternativeName>
        <fullName evidence="5">Dephosphocoenzyme A kinase</fullName>
    </alternativeName>
</protein>
<keyword evidence="5 7" id="KW-0808">Transferase</keyword>
<dbReference type="EC" id="2.7.1.24" evidence="5 6"/>
<dbReference type="PROSITE" id="PS51219">
    <property type="entry name" value="DPCK"/>
    <property type="match status" value="1"/>
</dbReference>
<dbReference type="PANTHER" id="PTHR10695:SF46">
    <property type="entry name" value="BIFUNCTIONAL COENZYME A SYNTHASE-RELATED"/>
    <property type="match status" value="1"/>
</dbReference>
<dbReference type="RefSeq" id="WP_330146133.1">
    <property type="nucleotide sequence ID" value="NZ_JAZDQU010000002.1"/>
</dbReference>
<evidence type="ECO:0000313" key="8">
    <source>
        <dbReference type="Proteomes" id="UP001337681"/>
    </source>
</evidence>
<evidence type="ECO:0000256" key="6">
    <source>
        <dbReference type="NCBIfam" id="TIGR00152"/>
    </source>
</evidence>
<feature type="binding site" evidence="5">
    <location>
        <begin position="11"/>
        <end position="16"/>
    </location>
    <ligand>
        <name>ATP</name>
        <dbReference type="ChEBI" id="CHEBI:30616"/>
    </ligand>
</feature>
<dbReference type="Gene3D" id="3.40.50.300">
    <property type="entry name" value="P-loop containing nucleotide triphosphate hydrolases"/>
    <property type="match status" value="1"/>
</dbReference>
<dbReference type="SUPFAM" id="SSF52540">
    <property type="entry name" value="P-loop containing nucleoside triphosphate hydrolases"/>
    <property type="match status" value="1"/>
</dbReference>
<dbReference type="EMBL" id="JAZDQU010000002">
    <property type="protein sequence ID" value="MEE1885233.1"/>
    <property type="molecule type" value="Genomic_DNA"/>
</dbReference>
<keyword evidence="2 5" id="KW-0547">Nucleotide-binding</keyword>
<name>A0ABU7H2I1_9SPHI</name>